<reference evidence="1" key="1">
    <citation type="submission" date="2021-06" db="EMBL/GenBank/DDBJ databases">
        <authorList>
            <person name="Kallberg Y."/>
            <person name="Tangrot J."/>
            <person name="Rosling A."/>
        </authorList>
    </citation>
    <scope>NUCLEOTIDE SEQUENCE</scope>
    <source>
        <strain evidence="1">CL356</strain>
    </source>
</reference>
<organism evidence="1 2">
    <name type="scientific">Acaulospora colombiana</name>
    <dbReference type="NCBI Taxonomy" id="27376"/>
    <lineage>
        <taxon>Eukaryota</taxon>
        <taxon>Fungi</taxon>
        <taxon>Fungi incertae sedis</taxon>
        <taxon>Mucoromycota</taxon>
        <taxon>Glomeromycotina</taxon>
        <taxon>Glomeromycetes</taxon>
        <taxon>Diversisporales</taxon>
        <taxon>Acaulosporaceae</taxon>
        <taxon>Acaulospora</taxon>
    </lineage>
</organism>
<gene>
    <name evidence="1" type="ORF">ACOLOM_LOCUS12660</name>
</gene>
<proteinExistence type="predicted"/>
<keyword evidence="2" id="KW-1185">Reference proteome</keyword>
<evidence type="ECO:0000313" key="1">
    <source>
        <dbReference type="EMBL" id="CAG8750137.1"/>
    </source>
</evidence>
<comment type="caution">
    <text evidence="1">The sequence shown here is derived from an EMBL/GenBank/DDBJ whole genome shotgun (WGS) entry which is preliminary data.</text>
</comment>
<protein>
    <submittedName>
        <fullName evidence="1">13497_t:CDS:1</fullName>
    </submittedName>
</protein>
<dbReference type="Proteomes" id="UP000789525">
    <property type="component" value="Unassembled WGS sequence"/>
</dbReference>
<feature type="non-terminal residue" evidence="1">
    <location>
        <position position="59"/>
    </location>
</feature>
<name>A0ACA9QIZ0_9GLOM</name>
<sequence length="59" mass="6816">MYIDDEVPFKSPLASRVVKANLSEAREIFVHAQPTVTDRIKNYIDIQNLCIVKTVKIRQ</sequence>
<dbReference type="EMBL" id="CAJVPT010052695">
    <property type="protein sequence ID" value="CAG8750137.1"/>
    <property type="molecule type" value="Genomic_DNA"/>
</dbReference>
<accession>A0ACA9QIZ0</accession>
<evidence type="ECO:0000313" key="2">
    <source>
        <dbReference type="Proteomes" id="UP000789525"/>
    </source>
</evidence>